<reference evidence="1" key="1">
    <citation type="submission" date="2021-08" db="EMBL/GenBank/DDBJ databases">
        <title>The first chromosome-level gecko genome reveals the dynamic sex chromosomes of Neotropical dwarf geckos (Sphaerodactylidae: Sphaerodactylus).</title>
        <authorList>
            <person name="Pinto B.J."/>
            <person name="Keating S.E."/>
            <person name="Gamble T."/>
        </authorList>
    </citation>
    <scope>NUCLEOTIDE SEQUENCE</scope>
    <source>
        <strain evidence="1">TG3544</strain>
    </source>
</reference>
<evidence type="ECO:0000313" key="2">
    <source>
        <dbReference type="Proteomes" id="UP000827872"/>
    </source>
</evidence>
<dbReference type="EMBL" id="CM037617">
    <property type="protein sequence ID" value="KAH8005928.1"/>
    <property type="molecule type" value="Genomic_DNA"/>
</dbReference>
<evidence type="ECO:0000313" key="1">
    <source>
        <dbReference type="EMBL" id="KAH8005928.1"/>
    </source>
</evidence>
<sequence length="188" mass="21238">MVGVIGEEEEWVTLCEVEKESDAQTLEIPNLTPYTYYRFRMRQVNIVGQSPLSQPSRIIQTLQAPPDVTPGSVTVRTASETSLWVRWVPLPDTQYNGNPESVGYRIKYWHVDSQSPALVKVISDRLERERTIEDLEEWTEYELQIQAFNAIGAGPWSEVVRGCTRESAIPVGPHEMEPVTAPVVGIIL</sequence>
<protein>
    <submittedName>
        <fullName evidence="1">Protein sidekick-1</fullName>
    </submittedName>
</protein>
<dbReference type="Proteomes" id="UP000827872">
    <property type="component" value="Linkage Group LG04"/>
</dbReference>
<organism evidence="1 2">
    <name type="scientific">Sphaerodactylus townsendi</name>
    <dbReference type="NCBI Taxonomy" id="933632"/>
    <lineage>
        <taxon>Eukaryota</taxon>
        <taxon>Metazoa</taxon>
        <taxon>Chordata</taxon>
        <taxon>Craniata</taxon>
        <taxon>Vertebrata</taxon>
        <taxon>Euteleostomi</taxon>
        <taxon>Lepidosauria</taxon>
        <taxon>Squamata</taxon>
        <taxon>Bifurcata</taxon>
        <taxon>Gekkota</taxon>
        <taxon>Sphaerodactylidae</taxon>
        <taxon>Sphaerodactylus</taxon>
    </lineage>
</organism>
<keyword evidence="2" id="KW-1185">Reference proteome</keyword>
<comment type="caution">
    <text evidence="1">The sequence shown here is derived from an EMBL/GenBank/DDBJ whole genome shotgun (WGS) entry which is preliminary data.</text>
</comment>
<proteinExistence type="predicted"/>
<accession>A0ACB8FKN0</accession>
<gene>
    <name evidence="1" type="primary">SDK1_5</name>
    <name evidence="1" type="ORF">K3G42_031512</name>
</gene>
<name>A0ACB8FKN0_9SAUR</name>